<reference evidence="1 2" key="1">
    <citation type="journal article" date="2024" name="Commun. Biol.">
        <title>Comparative genomic analysis of thermophilic fungi reveals convergent evolutionary adaptations and gene losses.</title>
        <authorList>
            <person name="Steindorff A.S."/>
            <person name="Aguilar-Pontes M.V."/>
            <person name="Robinson A.J."/>
            <person name="Andreopoulos B."/>
            <person name="LaButti K."/>
            <person name="Kuo A."/>
            <person name="Mondo S."/>
            <person name="Riley R."/>
            <person name="Otillar R."/>
            <person name="Haridas S."/>
            <person name="Lipzen A."/>
            <person name="Grimwood J."/>
            <person name="Schmutz J."/>
            <person name="Clum A."/>
            <person name="Reid I.D."/>
            <person name="Moisan M.C."/>
            <person name="Butler G."/>
            <person name="Nguyen T.T.M."/>
            <person name="Dewar K."/>
            <person name="Conant G."/>
            <person name="Drula E."/>
            <person name="Henrissat B."/>
            <person name="Hansel C."/>
            <person name="Singer S."/>
            <person name="Hutchinson M.I."/>
            <person name="de Vries R.P."/>
            <person name="Natvig D.O."/>
            <person name="Powell A.J."/>
            <person name="Tsang A."/>
            <person name="Grigoriev I.V."/>
        </authorList>
    </citation>
    <scope>NUCLEOTIDE SEQUENCE [LARGE SCALE GENOMIC DNA]</scope>
    <source>
        <strain evidence="1 2">CBS 494.80</strain>
    </source>
</reference>
<organism evidence="1 2">
    <name type="scientific">Oculimacula yallundae</name>
    <dbReference type="NCBI Taxonomy" id="86028"/>
    <lineage>
        <taxon>Eukaryota</taxon>
        <taxon>Fungi</taxon>
        <taxon>Dikarya</taxon>
        <taxon>Ascomycota</taxon>
        <taxon>Pezizomycotina</taxon>
        <taxon>Leotiomycetes</taxon>
        <taxon>Helotiales</taxon>
        <taxon>Ploettnerulaceae</taxon>
        <taxon>Oculimacula</taxon>
    </lineage>
</organism>
<proteinExistence type="predicted"/>
<protein>
    <submittedName>
        <fullName evidence="1">Uncharacterized protein</fullName>
    </submittedName>
</protein>
<dbReference type="Proteomes" id="UP001595075">
    <property type="component" value="Unassembled WGS sequence"/>
</dbReference>
<evidence type="ECO:0000313" key="1">
    <source>
        <dbReference type="EMBL" id="KAL2070854.1"/>
    </source>
</evidence>
<name>A0ABR4CLN7_9HELO</name>
<dbReference type="EMBL" id="JAZHXI010000006">
    <property type="protein sequence ID" value="KAL2070854.1"/>
    <property type="molecule type" value="Genomic_DNA"/>
</dbReference>
<evidence type="ECO:0000313" key="2">
    <source>
        <dbReference type="Proteomes" id="UP001595075"/>
    </source>
</evidence>
<keyword evidence="2" id="KW-1185">Reference proteome</keyword>
<gene>
    <name evidence="1" type="ORF">VTL71DRAFT_13880</name>
</gene>
<sequence>MEIGVETASRLDWRQYRSREEVRSEIGPFRGNSELSEHEPCGIQAFGSLIPCLCLALPHRRVVLPSKHRSINRKPHIQSSPVQFMPARRHLHLLPIPCPNKKIRNQSLTPRNYSIRLIHNSLNPRK</sequence>
<comment type="caution">
    <text evidence="1">The sequence shown here is derived from an EMBL/GenBank/DDBJ whole genome shotgun (WGS) entry which is preliminary data.</text>
</comment>
<accession>A0ABR4CLN7</accession>